<protein>
    <submittedName>
        <fullName evidence="1">Uncharacterized protein</fullName>
    </submittedName>
</protein>
<dbReference type="AlphaFoldDB" id="A0A0R2SQG4"/>
<dbReference type="Proteomes" id="UP000051547">
    <property type="component" value="Unassembled WGS sequence"/>
</dbReference>
<organism evidence="1 2">
    <name type="scientific">OM182 bacterium BACL3 MAG-120920-bin41</name>
    <dbReference type="NCBI Taxonomy" id="1655580"/>
    <lineage>
        <taxon>Bacteria</taxon>
        <taxon>Pseudomonadati</taxon>
        <taxon>Pseudomonadota</taxon>
        <taxon>Gammaproteobacteria</taxon>
        <taxon>OMG group</taxon>
        <taxon>OM182 clade</taxon>
    </lineage>
</organism>
<name>A0A0R2SQG4_9GAMM</name>
<evidence type="ECO:0000313" key="1">
    <source>
        <dbReference type="EMBL" id="KRO77030.1"/>
    </source>
</evidence>
<reference evidence="1 2" key="1">
    <citation type="submission" date="2015-10" db="EMBL/GenBank/DDBJ databases">
        <title>Metagenome-Assembled Genomes uncover a global brackish microbiome.</title>
        <authorList>
            <person name="Hugerth L.W."/>
            <person name="Larsson J."/>
            <person name="Alneberg J."/>
            <person name="Lindh M.V."/>
            <person name="Legrand C."/>
            <person name="Pinhassi J."/>
            <person name="Andersson A.F."/>
        </authorList>
    </citation>
    <scope>NUCLEOTIDE SEQUENCE [LARGE SCALE GENOMIC DNA]</scope>
    <source>
        <strain evidence="1">BACL4 MAG-120920-bin41</strain>
    </source>
</reference>
<dbReference type="EMBL" id="LIBE01000709">
    <property type="protein sequence ID" value="KRO77030.1"/>
    <property type="molecule type" value="Genomic_DNA"/>
</dbReference>
<proteinExistence type="predicted"/>
<gene>
    <name evidence="1" type="ORF">ABR72_11580</name>
</gene>
<comment type="caution">
    <text evidence="1">The sequence shown here is derived from an EMBL/GenBank/DDBJ whole genome shotgun (WGS) entry which is preliminary data.</text>
</comment>
<sequence length="264" mass="29245">MKNLLRVILGGLLGLAIVLLLTLILPTPQGPDSGDTPRSGFFAEDASEQFSPAQLENQFLFADLDAQQSAVAEGRLLGEVDSDYAQFFARLAGDQQRETAIRQALIQAHRELTDFRLAQSMGGIGDRQRRYEPASNYVLSRLESLLNDSEIAALDTVMRRNAWEKFKPSFGAQVTRFARESDLRFAEGEIDHLVAIHFDSSYLLLNPHALGESSQLERLSLQREALILTQRELAASLATTQRASADVFIDAQLIELDTLAALLE</sequence>
<accession>A0A0R2SQG4</accession>
<evidence type="ECO:0000313" key="2">
    <source>
        <dbReference type="Proteomes" id="UP000051547"/>
    </source>
</evidence>